<name>X0X168_9ZZZZ</name>
<keyword evidence="1" id="KW-0472">Membrane</keyword>
<sequence length="94" mass="9322">NIAVIAGMLVGSSIPSEWRLGVAPAVMFAGLVVLGLTNWPGVVAAVTGAAVCFMALSVPNNGGILIGAVAGVTAGYIADVVLDGRNLSTRGFPQ</sequence>
<feature type="non-terminal residue" evidence="2">
    <location>
        <position position="1"/>
    </location>
</feature>
<feature type="transmembrane region" description="Helical" evidence="1">
    <location>
        <begin position="18"/>
        <end position="36"/>
    </location>
</feature>
<keyword evidence="1" id="KW-0812">Transmembrane</keyword>
<accession>X0X168</accession>
<gene>
    <name evidence="2" type="ORF">S01H1_50888</name>
</gene>
<dbReference type="AlphaFoldDB" id="X0X168"/>
<evidence type="ECO:0000313" key="2">
    <source>
        <dbReference type="EMBL" id="GAG18756.1"/>
    </source>
</evidence>
<comment type="caution">
    <text evidence="2">The sequence shown here is derived from an EMBL/GenBank/DDBJ whole genome shotgun (WGS) entry which is preliminary data.</text>
</comment>
<organism evidence="2">
    <name type="scientific">marine sediment metagenome</name>
    <dbReference type="NCBI Taxonomy" id="412755"/>
    <lineage>
        <taxon>unclassified sequences</taxon>
        <taxon>metagenomes</taxon>
        <taxon>ecological metagenomes</taxon>
    </lineage>
</organism>
<evidence type="ECO:0000256" key="1">
    <source>
        <dbReference type="SAM" id="Phobius"/>
    </source>
</evidence>
<keyword evidence="1" id="KW-1133">Transmembrane helix</keyword>
<reference evidence="2" key="1">
    <citation type="journal article" date="2014" name="Front. Microbiol.">
        <title>High frequency of phylogenetically diverse reductive dehalogenase-homologous genes in deep subseafloor sedimentary metagenomes.</title>
        <authorList>
            <person name="Kawai M."/>
            <person name="Futagami T."/>
            <person name="Toyoda A."/>
            <person name="Takaki Y."/>
            <person name="Nishi S."/>
            <person name="Hori S."/>
            <person name="Arai W."/>
            <person name="Tsubouchi T."/>
            <person name="Morono Y."/>
            <person name="Uchiyama I."/>
            <person name="Ito T."/>
            <person name="Fujiyama A."/>
            <person name="Inagaki F."/>
            <person name="Takami H."/>
        </authorList>
    </citation>
    <scope>NUCLEOTIDE SEQUENCE</scope>
    <source>
        <strain evidence="2">Expedition CK06-06</strain>
    </source>
</reference>
<protein>
    <submittedName>
        <fullName evidence="2">Uncharacterized protein</fullName>
    </submittedName>
</protein>
<feature type="transmembrane region" description="Helical" evidence="1">
    <location>
        <begin position="64"/>
        <end position="82"/>
    </location>
</feature>
<proteinExistence type="predicted"/>
<dbReference type="EMBL" id="BARS01032813">
    <property type="protein sequence ID" value="GAG18756.1"/>
    <property type="molecule type" value="Genomic_DNA"/>
</dbReference>